<reference evidence="9 10" key="1">
    <citation type="submission" date="2019-02" db="EMBL/GenBank/DDBJ databases">
        <title>Arcanobacterium bovis sp. nov., isolated from the milk of a cow with mastitis.</title>
        <authorList>
            <person name="Sammra O."/>
            <person name="Foster G."/>
            <person name="Hassan A."/>
            <person name="Alssahen M."/>
            <person name="Laemmler C."/>
            <person name="Borowiak M."/>
            <person name="Malorny B."/>
            <person name="Abdulmawjood A."/>
        </authorList>
    </citation>
    <scope>NUCLEOTIDE SEQUENCE [LARGE SCALE GENOMIC DNA]</scope>
    <source>
        <strain evidence="9 10">C605018/01/1</strain>
    </source>
</reference>
<protein>
    <recommendedName>
        <fullName evidence="4">Succinate--CoA ligase [ADP-forming] subunit alpha</fullName>
        <ecNumber evidence="4">6.2.1.5</ecNumber>
    </recommendedName>
    <alternativeName>
        <fullName evidence="4">Succinyl-CoA synthetase subunit alpha</fullName>
        <shortName evidence="4">SCS-alpha</shortName>
    </alternativeName>
</protein>
<organism evidence="9 10">
    <name type="scientific">Arcanobacterium bovis</name>
    <dbReference type="NCBI Taxonomy" id="2529275"/>
    <lineage>
        <taxon>Bacteria</taxon>
        <taxon>Bacillati</taxon>
        <taxon>Actinomycetota</taxon>
        <taxon>Actinomycetes</taxon>
        <taxon>Actinomycetales</taxon>
        <taxon>Actinomycetaceae</taxon>
        <taxon>Arcanobacterium</taxon>
    </lineage>
</organism>
<dbReference type="Pfam" id="PF00549">
    <property type="entry name" value="Ligase_CoA"/>
    <property type="match status" value="1"/>
</dbReference>
<dbReference type="PROSITE" id="PS00399">
    <property type="entry name" value="SUCCINYL_COA_LIG_2"/>
    <property type="match status" value="1"/>
</dbReference>
<comment type="caution">
    <text evidence="9">The sequence shown here is derived from an EMBL/GenBank/DDBJ whole genome shotgun (WGS) entry which is preliminary data.</text>
</comment>
<dbReference type="OrthoDB" id="9807196at2"/>
<keyword evidence="3 4" id="KW-0547">Nucleotide-binding</keyword>
<comment type="subunit">
    <text evidence="4 7">Heterotetramer of two alpha and two beta subunits.</text>
</comment>
<dbReference type="InterPro" id="IPR016102">
    <property type="entry name" value="Succinyl-CoA_synth-like"/>
</dbReference>
<evidence type="ECO:0000256" key="7">
    <source>
        <dbReference type="RuleBase" id="RU000699"/>
    </source>
</evidence>
<feature type="binding site" evidence="4">
    <location>
        <begin position="17"/>
        <end position="20"/>
    </location>
    <ligand>
        <name>CoA</name>
        <dbReference type="ChEBI" id="CHEBI:57287"/>
    </ligand>
</feature>
<dbReference type="GO" id="GO:0004775">
    <property type="term" value="F:succinate-CoA ligase (ADP-forming) activity"/>
    <property type="evidence" value="ECO:0007669"/>
    <property type="project" value="UniProtKB-UniRule"/>
</dbReference>
<dbReference type="AlphaFoldDB" id="A0A4Q9V0I8"/>
<dbReference type="SMART" id="SM00881">
    <property type="entry name" value="CoA_binding"/>
    <property type="match status" value="1"/>
</dbReference>
<dbReference type="SUPFAM" id="SSF52210">
    <property type="entry name" value="Succinyl-CoA synthetase domains"/>
    <property type="match status" value="1"/>
</dbReference>
<dbReference type="PANTHER" id="PTHR11117:SF2">
    <property type="entry name" value="SUCCINATE--COA LIGASE [ADP_GDP-FORMING] SUBUNIT ALPHA, MITOCHONDRIAL"/>
    <property type="match status" value="1"/>
</dbReference>
<dbReference type="Pfam" id="PF02629">
    <property type="entry name" value="CoA_binding"/>
    <property type="match status" value="1"/>
</dbReference>
<dbReference type="GO" id="GO:0005829">
    <property type="term" value="C:cytosol"/>
    <property type="evidence" value="ECO:0007669"/>
    <property type="project" value="TreeGrafter"/>
</dbReference>
<keyword evidence="1 4" id="KW-0816">Tricarboxylic acid cycle</keyword>
<comment type="catalytic activity">
    <reaction evidence="4 7">
        <text>succinate + ATP + CoA = succinyl-CoA + ADP + phosphate</text>
        <dbReference type="Rhea" id="RHEA:17661"/>
        <dbReference type="ChEBI" id="CHEBI:30031"/>
        <dbReference type="ChEBI" id="CHEBI:30616"/>
        <dbReference type="ChEBI" id="CHEBI:43474"/>
        <dbReference type="ChEBI" id="CHEBI:57287"/>
        <dbReference type="ChEBI" id="CHEBI:57292"/>
        <dbReference type="ChEBI" id="CHEBI:456216"/>
        <dbReference type="EC" id="6.2.1.5"/>
    </reaction>
</comment>
<dbReference type="GO" id="GO:0006099">
    <property type="term" value="P:tricarboxylic acid cycle"/>
    <property type="evidence" value="ECO:0007669"/>
    <property type="project" value="UniProtKB-UniRule"/>
</dbReference>
<dbReference type="FunFam" id="3.40.50.261:FF:000006">
    <property type="entry name" value="Succinate--CoA ligase [ADP-forming] subunit alpha"/>
    <property type="match status" value="1"/>
</dbReference>
<keyword evidence="10" id="KW-1185">Reference proteome</keyword>
<evidence type="ECO:0000256" key="6">
    <source>
        <dbReference type="RuleBase" id="RU000677"/>
    </source>
</evidence>
<comment type="function">
    <text evidence="4 7">Succinyl-CoA synthetase functions in the citric acid cycle (TCA), coupling the hydrolysis of succinyl-CoA to the synthesis of either ATP or GTP and thus represents the only step of substrate-level phosphorylation in the TCA. The alpha subunit of the enzyme binds the substrates coenzyme A and phosphate, while succinate binding and nucleotide specificity is provided by the beta subunit.</text>
</comment>
<dbReference type="Gene3D" id="3.40.50.720">
    <property type="entry name" value="NAD(P)-binding Rossmann-like Domain"/>
    <property type="match status" value="1"/>
</dbReference>
<dbReference type="InterPro" id="IPR017440">
    <property type="entry name" value="Cit_synth/succinyl-CoA_lig_AS"/>
</dbReference>
<dbReference type="InterPro" id="IPR003781">
    <property type="entry name" value="CoA-bd"/>
</dbReference>
<feature type="binding site" evidence="4">
    <location>
        <position position="43"/>
    </location>
    <ligand>
        <name>CoA</name>
        <dbReference type="ChEBI" id="CHEBI:57287"/>
    </ligand>
</feature>
<comment type="catalytic activity">
    <reaction evidence="4">
        <text>GTP + succinate + CoA = succinyl-CoA + GDP + phosphate</text>
        <dbReference type="Rhea" id="RHEA:22120"/>
        <dbReference type="ChEBI" id="CHEBI:30031"/>
        <dbReference type="ChEBI" id="CHEBI:37565"/>
        <dbReference type="ChEBI" id="CHEBI:43474"/>
        <dbReference type="ChEBI" id="CHEBI:57287"/>
        <dbReference type="ChEBI" id="CHEBI:57292"/>
        <dbReference type="ChEBI" id="CHEBI:58189"/>
    </reaction>
</comment>
<dbReference type="GO" id="GO:0004776">
    <property type="term" value="F:succinate-CoA ligase (GDP-forming) activity"/>
    <property type="evidence" value="ECO:0007669"/>
    <property type="project" value="TreeGrafter"/>
</dbReference>
<dbReference type="PANTHER" id="PTHR11117">
    <property type="entry name" value="SUCCINYL-COA LIGASE SUBUNIT ALPHA"/>
    <property type="match status" value="1"/>
</dbReference>
<dbReference type="InterPro" id="IPR005811">
    <property type="entry name" value="SUCC_ACL_C"/>
</dbReference>
<name>A0A4Q9V0I8_9ACTO</name>
<dbReference type="EMBL" id="SJDT01000003">
    <property type="protein sequence ID" value="TBW22173.1"/>
    <property type="molecule type" value="Genomic_DNA"/>
</dbReference>
<gene>
    <name evidence="4 9" type="primary">sucD</name>
    <name evidence="9" type="ORF">EZJ44_04950</name>
</gene>
<dbReference type="Proteomes" id="UP000293036">
    <property type="component" value="Unassembled WGS sequence"/>
</dbReference>
<accession>A0A4Q9V0I8</accession>
<dbReference type="InterPro" id="IPR005810">
    <property type="entry name" value="CoA_lig_alpha"/>
</dbReference>
<dbReference type="NCBIfam" id="TIGR01019">
    <property type="entry name" value="sucCoAalpha"/>
    <property type="match status" value="1"/>
</dbReference>
<dbReference type="SUPFAM" id="SSF51735">
    <property type="entry name" value="NAD(P)-binding Rossmann-fold domains"/>
    <property type="match status" value="1"/>
</dbReference>
<dbReference type="GO" id="GO:0009361">
    <property type="term" value="C:succinate-CoA ligase complex (ADP-forming)"/>
    <property type="evidence" value="ECO:0007669"/>
    <property type="project" value="TreeGrafter"/>
</dbReference>
<sequence>MAIFLFENDKVIVQGMTGSEGSKHTRRMLGAGTKIVAGTNPRKAGTSVDFEVEPIGYGKENRTAGVVSVPVYGTVAEAKAATGAEVSVIFVPPAFTKAAVTEAVDAGMRLVVVITEGVPVKDTAEFFAYAQAHGVQMIGPNCPGIISPAQSNVGITPPDITGPGKIGLVSKSGTLTYQMMYELSDIGFTTCIGIGGDPVIGTTHIDALQAFEDDPDTELIVMIGEIGGDAEERAAAYIKEHVTKPVVGYVAGFTAPEGKTMGHAGAIVSGSSGTAAAKKAALEAVGVRVGKTPTETANLAREILNKS</sequence>
<evidence type="ECO:0000313" key="10">
    <source>
        <dbReference type="Proteomes" id="UP000293036"/>
    </source>
</evidence>
<evidence type="ECO:0000256" key="1">
    <source>
        <dbReference type="ARBA" id="ARBA00022532"/>
    </source>
</evidence>
<comment type="similarity">
    <text evidence="4 6">Belongs to the succinate/malate CoA ligase alpha subunit family.</text>
</comment>
<feature type="binding site" evidence="4">
    <location>
        <position position="177"/>
    </location>
    <ligand>
        <name>substrate</name>
        <note>ligand shared with subunit beta</note>
    </ligand>
</feature>
<evidence type="ECO:0000259" key="8">
    <source>
        <dbReference type="SMART" id="SM00881"/>
    </source>
</evidence>
<dbReference type="InterPro" id="IPR033847">
    <property type="entry name" value="Citrt_syn/SCS-alpha_CS"/>
</dbReference>
<comment type="pathway">
    <text evidence="4 7">Carbohydrate metabolism; tricarboxylic acid cycle; succinate from succinyl-CoA (ligase route): step 1/1.</text>
</comment>
<keyword evidence="2 4" id="KW-0436">Ligase</keyword>
<dbReference type="NCBIfam" id="NF004230">
    <property type="entry name" value="PRK05678.1"/>
    <property type="match status" value="1"/>
</dbReference>
<evidence type="ECO:0000256" key="5">
    <source>
        <dbReference type="PIRSR" id="PIRSR001553-1"/>
    </source>
</evidence>
<feature type="binding site" evidence="4">
    <location>
        <begin position="114"/>
        <end position="116"/>
    </location>
    <ligand>
        <name>CoA</name>
        <dbReference type="ChEBI" id="CHEBI:57287"/>
    </ligand>
</feature>
<dbReference type="EC" id="6.2.1.5" evidence="4"/>
<dbReference type="RefSeq" id="WP_131280829.1">
    <property type="nucleotide sequence ID" value="NZ_JBHSLR010000009.1"/>
</dbReference>
<dbReference type="PRINTS" id="PR01798">
    <property type="entry name" value="SCOASYNTHASE"/>
</dbReference>
<dbReference type="UniPathway" id="UPA00223">
    <property type="reaction ID" value="UER00999"/>
</dbReference>
<feature type="domain" description="CoA-binding" evidence="8">
    <location>
        <begin position="5"/>
        <end position="118"/>
    </location>
</feature>
<evidence type="ECO:0000256" key="4">
    <source>
        <dbReference type="HAMAP-Rule" id="MF_01988"/>
    </source>
</evidence>
<dbReference type="PIRSF" id="PIRSF001553">
    <property type="entry name" value="SucCS_alpha"/>
    <property type="match status" value="1"/>
</dbReference>
<evidence type="ECO:0000313" key="9">
    <source>
        <dbReference type="EMBL" id="TBW22173.1"/>
    </source>
</evidence>
<dbReference type="GO" id="GO:0000166">
    <property type="term" value="F:nucleotide binding"/>
    <property type="evidence" value="ECO:0007669"/>
    <property type="project" value="UniProtKB-KW"/>
</dbReference>
<evidence type="ECO:0000256" key="3">
    <source>
        <dbReference type="ARBA" id="ARBA00022741"/>
    </source>
</evidence>
<dbReference type="InterPro" id="IPR036291">
    <property type="entry name" value="NAD(P)-bd_dom_sf"/>
</dbReference>
<dbReference type="Gene3D" id="3.40.50.261">
    <property type="entry name" value="Succinyl-CoA synthetase domains"/>
    <property type="match status" value="1"/>
</dbReference>
<dbReference type="HAMAP" id="MF_01988">
    <property type="entry name" value="Succ_CoA_alpha"/>
    <property type="match status" value="1"/>
</dbReference>
<evidence type="ECO:0000256" key="2">
    <source>
        <dbReference type="ARBA" id="ARBA00022598"/>
    </source>
</evidence>
<dbReference type="PROSITE" id="PS01216">
    <property type="entry name" value="SUCCINYL_COA_LIG_1"/>
    <property type="match status" value="1"/>
</dbReference>
<proteinExistence type="inferred from homology"/>
<feature type="active site" description="Tele-phosphohistidine intermediate" evidence="4 5">
    <location>
        <position position="263"/>
    </location>
</feature>